<evidence type="ECO:0008006" key="3">
    <source>
        <dbReference type="Google" id="ProtNLM"/>
    </source>
</evidence>
<proteinExistence type="predicted"/>
<protein>
    <recommendedName>
        <fullName evidence="3">2'-5' RNA ligase family protein</fullName>
    </recommendedName>
</protein>
<reference evidence="1 2" key="1">
    <citation type="submission" date="2019-03" db="EMBL/GenBank/DDBJ databases">
        <title>Draft genome sequences of novel Actinobacteria.</title>
        <authorList>
            <person name="Sahin N."/>
            <person name="Ay H."/>
            <person name="Saygin H."/>
        </authorList>
    </citation>
    <scope>NUCLEOTIDE SEQUENCE [LARGE SCALE GENOMIC DNA]</scope>
    <source>
        <strain evidence="1 2">H3C3</strain>
    </source>
</reference>
<dbReference type="InterPro" id="IPR009097">
    <property type="entry name" value="Cyclic_Pdiesterase"/>
</dbReference>
<dbReference type="AlphaFoldDB" id="A0A4R5C632"/>
<dbReference type="RefSeq" id="WP_131891103.1">
    <property type="nucleotide sequence ID" value="NZ_SMKU01000030.1"/>
</dbReference>
<sequence>MVASEGAAGPPSARLHILPAGQTEVCNLVRQYQDKLAGLDGLDLIPAEWLHMTTRIVGFDDEISAAEAEATVAGVVDRFRRLAPVEAELGKLWLHSEAVMLGIRPSRALDPVRAAIREATTAAVRAARSAETPHPQPPNPVCTRVAARSTAPCCHARTAS</sequence>
<organism evidence="1 2">
    <name type="scientific">Actinomadura rubrisoli</name>
    <dbReference type="NCBI Taxonomy" id="2530368"/>
    <lineage>
        <taxon>Bacteria</taxon>
        <taxon>Bacillati</taxon>
        <taxon>Actinomycetota</taxon>
        <taxon>Actinomycetes</taxon>
        <taxon>Streptosporangiales</taxon>
        <taxon>Thermomonosporaceae</taxon>
        <taxon>Actinomadura</taxon>
    </lineage>
</organism>
<evidence type="ECO:0000313" key="1">
    <source>
        <dbReference type="EMBL" id="TDD93490.1"/>
    </source>
</evidence>
<dbReference type="Gene3D" id="3.90.1140.10">
    <property type="entry name" value="Cyclic phosphodiesterase"/>
    <property type="match status" value="1"/>
</dbReference>
<accession>A0A4R5C632</accession>
<dbReference type="OrthoDB" id="4541754at2"/>
<dbReference type="Proteomes" id="UP000294513">
    <property type="component" value="Unassembled WGS sequence"/>
</dbReference>
<gene>
    <name evidence="1" type="ORF">E1298_09175</name>
</gene>
<evidence type="ECO:0000313" key="2">
    <source>
        <dbReference type="Proteomes" id="UP000294513"/>
    </source>
</evidence>
<name>A0A4R5C632_9ACTN</name>
<comment type="caution">
    <text evidence="1">The sequence shown here is derived from an EMBL/GenBank/DDBJ whole genome shotgun (WGS) entry which is preliminary data.</text>
</comment>
<dbReference type="SUPFAM" id="SSF55144">
    <property type="entry name" value="LigT-like"/>
    <property type="match status" value="1"/>
</dbReference>
<dbReference type="Pfam" id="PF13563">
    <property type="entry name" value="2_5_RNA_ligase2"/>
    <property type="match status" value="1"/>
</dbReference>
<dbReference type="EMBL" id="SMKU01000030">
    <property type="protein sequence ID" value="TDD93490.1"/>
    <property type="molecule type" value="Genomic_DNA"/>
</dbReference>
<keyword evidence="2" id="KW-1185">Reference proteome</keyword>